<evidence type="ECO:0000256" key="9">
    <source>
        <dbReference type="ARBA" id="ARBA00022840"/>
    </source>
</evidence>
<dbReference type="Gene3D" id="1.25.40.10">
    <property type="entry name" value="Tetratricopeptide repeat domain"/>
    <property type="match status" value="1"/>
</dbReference>
<dbReference type="InterPro" id="IPR027417">
    <property type="entry name" value="P-loop_NTPase"/>
</dbReference>
<keyword evidence="2" id="KW-0489">Methyltransferase</keyword>
<dbReference type="InterPro" id="IPR014014">
    <property type="entry name" value="RNA_helicase_DEAD_Q_motif"/>
</dbReference>
<dbReference type="GO" id="GO:0005524">
    <property type="term" value="F:ATP binding"/>
    <property type="evidence" value="ECO:0007669"/>
    <property type="project" value="UniProtKB-KW"/>
</dbReference>
<feature type="repeat" description="PPR" evidence="11">
    <location>
        <begin position="395"/>
        <end position="429"/>
    </location>
</feature>
<dbReference type="InterPro" id="IPR011545">
    <property type="entry name" value="DEAD/DEAH_box_helicase_dom"/>
</dbReference>
<evidence type="ECO:0000256" key="10">
    <source>
        <dbReference type="PROSITE-ProRule" id="PRU00552"/>
    </source>
</evidence>
<keyword evidence="9" id="KW-0067">ATP-binding</keyword>
<dbReference type="AlphaFoldDB" id="A0A813KLF2"/>
<feature type="compositionally biased region" description="Basic and acidic residues" evidence="12">
    <location>
        <begin position="170"/>
        <end position="184"/>
    </location>
</feature>
<dbReference type="Proteomes" id="UP000626109">
    <property type="component" value="Unassembled WGS sequence"/>
</dbReference>
<dbReference type="PROSITE" id="PS51192">
    <property type="entry name" value="HELICASE_ATP_BIND_1"/>
    <property type="match status" value="1"/>
</dbReference>
<keyword evidence="5" id="KW-0819">tRNA processing</keyword>
<evidence type="ECO:0000256" key="5">
    <source>
        <dbReference type="ARBA" id="ARBA00022694"/>
    </source>
</evidence>
<reference evidence="16" key="1">
    <citation type="submission" date="2021-02" db="EMBL/GenBank/DDBJ databases">
        <authorList>
            <person name="Dougan E. K."/>
            <person name="Rhodes N."/>
            <person name="Thang M."/>
            <person name="Chan C."/>
        </authorList>
    </citation>
    <scope>NUCLEOTIDE SEQUENCE</scope>
</reference>
<evidence type="ECO:0000256" key="12">
    <source>
        <dbReference type="SAM" id="MobiDB-lite"/>
    </source>
</evidence>
<proteinExistence type="predicted"/>
<dbReference type="SMART" id="SM00490">
    <property type="entry name" value="HELICc"/>
    <property type="match status" value="1"/>
</dbReference>
<dbReference type="InterPro" id="IPR044742">
    <property type="entry name" value="DEAD/DEAH_RhlB"/>
</dbReference>
<feature type="domain" description="Helicase C-terminal" evidence="14">
    <location>
        <begin position="1"/>
        <end position="139"/>
    </location>
</feature>
<dbReference type="InterPro" id="IPR001650">
    <property type="entry name" value="Helicase_C-like"/>
</dbReference>
<feature type="domain" description="Helicase ATP-binding" evidence="13">
    <location>
        <begin position="234"/>
        <end position="412"/>
    </location>
</feature>
<evidence type="ECO:0000256" key="3">
    <source>
        <dbReference type="ARBA" id="ARBA00022679"/>
    </source>
</evidence>
<dbReference type="PROSITE" id="PS51194">
    <property type="entry name" value="HELICASE_CTER"/>
    <property type="match status" value="1"/>
</dbReference>
<feature type="non-terminal residue" evidence="16">
    <location>
        <position position="1"/>
    </location>
</feature>
<dbReference type="Gene3D" id="2.60.40.10">
    <property type="entry name" value="Immunoglobulins"/>
    <property type="match status" value="1"/>
</dbReference>
<dbReference type="NCBIfam" id="TIGR00756">
    <property type="entry name" value="PPR"/>
    <property type="match status" value="1"/>
</dbReference>
<dbReference type="GO" id="GO:0003676">
    <property type="term" value="F:nucleic acid binding"/>
    <property type="evidence" value="ECO:0007669"/>
    <property type="project" value="InterPro"/>
</dbReference>
<keyword evidence="3" id="KW-0808">Transferase</keyword>
<protein>
    <recommendedName>
        <fullName evidence="18">RNA helicase</fullName>
    </recommendedName>
</protein>
<dbReference type="InterPro" id="IPR002885">
    <property type="entry name" value="PPR_rpt"/>
</dbReference>
<keyword evidence="7" id="KW-0378">Hydrolase</keyword>
<dbReference type="GO" id="GO:0003724">
    <property type="term" value="F:RNA helicase activity"/>
    <property type="evidence" value="ECO:0007669"/>
    <property type="project" value="InterPro"/>
</dbReference>
<dbReference type="Gene3D" id="3.40.50.300">
    <property type="entry name" value="P-loop containing nucleotide triphosphate hydrolases"/>
    <property type="match status" value="2"/>
</dbReference>
<gene>
    <name evidence="16" type="ORF">PGLA2088_LOCUS34355</name>
</gene>
<evidence type="ECO:0000256" key="4">
    <source>
        <dbReference type="ARBA" id="ARBA00022691"/>
    </source>
</evidence>
<organism evidence="16 17">
    <name type="scientific">Polarella glacialis</name>
    <name type="common">Dinoflagellate</name>
    <dbReference type="NCBI Taxonomy" id="89957"/>
    <lineage>
        <taxon>Eukaryota</taxon>
        <taxon>Sar</taxon>
        <taxon>Alveolata</taxon>
        <taxon>Dinophyceae</taxon>
        <taxon>Suessiales</taxon>
        <taxon>Suessiaceae</taxon>
        <taxon>Polarella</taxon>
    </lineage>
</organism>
<comment type="caution">
    <text evidence="16">The sequence shown here is derived from an EMBL/GenBank/DDBJ whole genome shotgun (WGS) entry which is preliminary data.</text>
</comment>
<feature type="domain" description="DEAD-box RNA helicase Q" evidence="15">
    <location>
        <begin position="203"/>
        <end position="231"/>
    </location>
</feature>
<evidence type="ECO:0000313" key="17">
    <source>
        <dbReference type="Proteomes" id="UP000626109"/>
    </source>
</evidence>
<evidence type="ECO:0000256" key="7">
    <source>
        <dbReference type="ARBA" id="ARBA00022801"/>
    </source>
</evidence>
<evidence type="ECO:0000259" key="13">
    <source>
        <dbReference type="PROSITE" id="PS51192"/>
    </source>
</evidence>
<name>A0A813KLF2_POLGL</name>
<dbReference type="PANTHER" id="PTHR47958">
    <property type="entry name" value="ATP-DEPENDENT RNA HELICASE DBP3"/>
    <property type="match status" value="1"/>
</dbReference>
<evidence type="ECO:0000259" key="15">
    <source>
        <dbReference type="PROSITE" id="PS51195"/>
    </source>
</evidence>
<dbReference type="SMART" id="SM00487">
    <property type="entry name" value="DEXDc"/>
    <property type="match status" value="1"/>
</dbReference>
<evidence type="ECO:0000256" key="1">
    <source>
        <dbReference type="ARBA" id="ARBA00000142"/>
    </source>
</evidence>
<keyword evidence="6" id="KW-0547">Nucleotide-binding</keyword>
<dbReference type="Pfam" id="PF13041">
    <property type="entry name" value="PPR_2"/>
    <property type="match status" value="1"/>
</dbReference>
<dbReference type="Pfam" id="PF01535">
    <property type="entry name" value="PPR"/>
    <property type="match status" value="1"/>
</dbReference>
<dbReference type="Pfam" id="PF02390">
    <property type="entry name" value="Methyltransf_4"/>
    <property type="match status" value="1"/>
</dbReference>
<dbReference type="CDD" id="cd18787">
    <property type="entry name" value="SF2_C_DEAD"/>
    <property type="match status" value="1"/>
</dbReference>
<dbReference type="GO" id="GO:0008176">
    <property type="term" value="F:tRNA (guanine(46)-N7)-methyltransferase activity"/>
    <property type="evidence" value="ECO:0007669"/>
    <property type="project" value="UniProtKB-EC"/>
</dbReference>
<dbReference type="InterPro" id="IPR014001">
    <property type="entry name" value="Helicase_ATP-bd"/>
</dbReference>
<evidence type="ECO:0000256" key="6">
    <source>
        <dbReference type="ARBA" id="ARBA00022741"/>
    </source>
</evidence>
<dbReference type="CDD" id="cd00268">
    <property type="entry name" value="DEADc"/>
    <property type="match status" value="1"/>
</dbReference>
<dbReference type="Pfam" id="PF00270">
    <property type="entry name" value="DEAD"/>
    <property type="match status" value="1"/>
</dbReference>
<dbReference type="InterPro" id="IPR029063">
    <property type="entry name" value="SAM-dependent_MTases_sf"/>
</dbReference>
<evidence type="ECO:0000256" key="11">
    <source>
        <dbReference type="PROSITE-ProRule" id="PRU00708"/>
    </source>
</evidence>
<keyword evidence="4" id="KW-0949">S-adenosyl-L-methionine</keyword>
<feature type="non-terminal residue" evidence="16">
    <location>
        <position position="1177"/>
    </location>
</feature>
<evidence type="ECO:0008006" key="18">
    <source>
        <dbReference type="Google" id="ProtNLM"/>
    </source>
</evidence>
<accession>A0A813KLF2</accession>
<dbReference type="PROSITE" id="PS51195">
    <property type="entry name" value="Q_MOTIF"/>
    <property type="match status" value="1"/>
</dbReference>
<dbReference type="GO" id="GO:0016787">
    <property type="term" value="F:hydrolase activity"/>
    <property type="evidence" value="ECO:0007669"/>
    <property type="project" value="UniProtKB-KW"/>
</dbReference>
<feature type="region of interest" description="Disordered" evidence="12">
    <location>
        <begin position="146"/>
        <end position="184"/>
    </location>
</feature>
<feature type="short sequence motif" description="Q motif" evidence="10">
    <location>
        <begin position="203"/>
        <end position="231"/>
    </location>
</feature>
<evidence type="ECO:0000259" key="14">
    <source>
        <dbReference type="PROSITE" id="PS51194"/>
    </source>
</evidence>
<dbReference type="Pfam" id="PF00271">
    <property type="entry name" value="Helicase_C"/>
    <property type="match status" value="1"/>
</dbReference>
<keyword evidence="8" id="KW-0347">Helicase</keyword>
<comment type="catalytic activity">
    <reaction evidence="1">
        <text>guanosine(46) in tRNA + S-adenosyl-L-methionine = N(7)-methylguanosine(46) in tRNA + S-adenosyl-L-homocysteine</text>
        <dbReference type="Rhea" id="RHEA:42708"/>
        <dbReference type="Rhea" id="RHEA-COMP:10188"/>
        <dbReference type="Rhea" id="RHEA-COMP:10189"/>
        <dbReference type="ChEBI" id="CHEBI:57856"/>
        <dbReference type="ChEBI" id="CHEBI:59789"/>
        <dbReference type="ChEBI" id="CHEBI:74269"/>
        <dbReference type="ChEBI" id="CHEBI:74480"/>
        <dbReference type="EC" id="2.1.1.33"/>
    </reaction>
</comment>
<dbReference type="SUPFAM" id="SSF52540">
    <property type="entry name" value="P-loop containing nucleoside triphosphate hydrolases"/>
    <property type="match status" value="2"/>
</dbReference>
<dbReference type="InterPro" id="IPR011990">
    <property type="entry name" value="TPR-like_helical_dom_sf"/>
</dbReference>
<evidence type="ECO:0000256" key="2">
    <source>
        <dbReference type="ARBA" id="ARBA00022603"/>
    </source>
</evidence>
<dbReference type="SUPFAM" id="SSF53335">
    <property type="entry name" value="S-adenosyl-L-methionine-dependent methyltransferases"/>
    <property type="match status" value="1"/>
</dbReference>
<dbReference type="InterPro" id="IPR013783">
    <property type="entry name" value="Ig-like_fold"/>
</dbReference>
<evidence type="ECO:0000313" key="16">
    <source>
        <dbReference type="EMBL" id="CAE8707003.1"/>
    </source>
</evidence>
<dbReference type="PROSITE" id="PS51375">
    <property type="entry name" value="PPR"/>
    <property type="match status" value="1"/>
</dbReference>
<dbReference type="InterPro" id="IPR003358">
    <property type="entry name" value="tRNA_(Gua-N-7)_MeTrfase_Trmb"/>
</dbReference>
<dbReference type="Gene3D" id="3.40.50.150">
    <property type="entry name" value="Vaccinia Virus protein VP39"/>
    <property type="match status" value="1"/>
</dbReference>
<dbReference type="PROSITE" id="PS51625">
    <property type="entry name" value="SAM_MT_TRMB"/>
    <property type="match status" value="1"/>
</dbReference>
<sequence>VNTKKGCATLAMNLRKADVNAGEIHGNLLQEHRNAALAEFVSSKTRVLCATDLASRGLDVTDITLVVCYDFPDSMVGGLDDYIHRVGRTGRAGRTGKAVTFFPHPADISGMRSAGNAHDLIKILEGAGQPVPSELRALDHGPLAAMSAKGKGKGKAGGKDSKGAKAKGKGKPDEDERPLKMQRTEDGVSVTGLVDGKPADPILRFKDTPFGKPILREIKALGFKEPTPIQAHGWSVIVNGYDCISIAKTGSGKTLAFLLPALHLIGQWQEEPSATSASGRAGSSSMGEGPLALVVAPTRELAVQIHGESARFAEAAGCRSVCLYGGEAWEQQAAMLEAGAELVIATPGRLAFLMGRGGEAAANVTRAIAAFGTQKQLAGAAAAFQEFLASGGTPTRRVFSALLNTYVLCGDMEGASTVRKEMEENGFPLGVVEHTTLLKGEMAAGDVDGARRTISEMIAQDPPAWPDQRTVNTFLRGCLKLGEVQAACEFFGRLEEWEVAADSATYKIMMQVLGMGWKLKDMQALLQDLSSRIAESKSGDALEGLDNEVGLNLSVAQVAYLIGKPKTGKQALLAAEAALARGPHERLGFSEATGGAKQFDQHRRRELAREADRLRSAVESGGGASFDLAGCLGRSFAFPALRGSVRSSNEDNLSASESWKPVLDALRGSFGVDKCFDLGLCSKEDFEAQLKRCFSPKGTLRWPRVFGGKGLPTRLEICSGTGDWAVAQARAEAGRANWIASELRFDRAHAILAKTVLARVGNLAVFAGDAALAVRCRVPPSSLANVCINFPEPPQTDRNASCDEAESQLHLLTADFFRDAHVALVDGGILTIFSDNEQYMQSLARTLGSLREQGGPGRLFTPFGDVPDEHVMEAQEICGVLLYQGQPGPEVGHAVAQDSYFDRWEFQLPHEITPSYGWAANSVGLITSIRYESSDLEVRLVFVFPEAQVASSCIRLSNTTAECQAPPPAKVGNSIATLRLAVVMSGDENIFDIPNLVYNYVRVPTITSAYPQSAPLIGGTGVTVRGGPFDPRVPYWCAWLAPQKGYSASLPVVSNSAARQLSASMLLCETPLMLLPARSTLVITSDSLMRAVGISHIPFEFYTTPELIAVEPDPATCPAMVGEQYPVDWGFQGGGVLHLRGLFLQEAELECVFVDTAAHRDAGEINGPSYFLHASTT</sequence>
<dbReference type="EMBL" id="CAJNNW010031297">
    <property type="protein sequence ID" value="CAE8707003.1"/>
    <property type="molecule type" value="Genomic_DNA"/>
</dbReference>
<evidence type="ECO:0000256" key="8">
    <source>
        <dbReference type="ARBA" id="ARBA00022806"/>
    </source>
</evidence>